<name>A0A1J9QP85_9PEZI</name>
<evidence type="ECO:0000259" key="2">
    <source>
        <dbReference type="Pfam" id="PF06985"/>
    </source>
</evidence>
<dbReference type="PANTHER" id="PTHR24148:SF77">
    <property type="entry name" value="HETEROKARYON INCOMPATIBILITY DOMAIN-CONTAINING PROTEIN"/>
    <property type="match status" value="1"/>
</dbReference>
<keyword evidence="4" id="KW-1185">Reference proteome</keyword>
<dbReference type="InterPro" id="IPR010730">
    <property type="entry name" value="HET"/>
</dbReference>
<proteinExistence type="predicted"/>
<dbReference type="GeneID" id="31018365"/>
<dbReference type="InterPro" id="IPR052895">
    <property type="entry name" value="HetReg/Transcr_Mod"/>
</dbReference>
<evidence type="ECO:0000256" key="1">
    <source>
        <dbReference type="SAM" id="MobiDB-lite"/>
    </source>
</evidence>
<sequence>MINYKPLSPDGSDIRVVQIVITDTTTSTHNGMVHCRLKHIPFKKKPTSRASSLSSSSSSLGQWIPLSSGATTAINPNVNAIELSPRITGTAATDCLWDPSKVPHDEQLPDASATSKAEARGGDDNARVEDGDYAALSYVWGDPTRTAPIVVNGAVVQVTKNLEAALRELRGRLPRDVVRRKEEKGEKEEEEGKKEEKEKQGQQAKEEKTAGLWVDALCINQSSLAERSKEVTRMRAIYASAREVIAWLGPATAGSDIAMTAIEWLSARAETGCGLDAGFYHSTRAVDMRPLFVKWARHVSPMRREVYRALYDLFARPYWRRLWILQEAALAGKVSPVLCGGRGVVWGDVFRAAELIQADEHRFGWDVLEAGGSKFGGFEWDFTGNRLPLSDHADDVLDSERLWKFLLEIEALQTVQHSDAPIETPDVLRTLGLSRDAQATNDKDKVYGILSLRSIAGASSQITPDYGLNTTDIYRQFTQAMFSSGRNLSGLRLIYSPIGQVQGSYEMFSRMLPAK</sequence>
<organism evidence="3 4">
    <name type="scientific">Diplodia corticola</name>
    <dbReference type="NCBI Taxonomy" id="236234"/>
    <lineage>
        <taxon>Eukaryota</taxon>
        <taxon>Fungi</taxon>
        <taxon>Dikarya</taxon>
        <taxon>Ascomycota</taxon>
        <taxon>Pezizomycotina</taxon>
        <taxon>Dothideomycetes</taxon>
        <taxon>Dothideomycetes incertae sedis</taxon>
        <taxon>Botryosphaeriales</taxon>
        <taxon>Botryosphaeriaceae</taxon>
        <taxon>Diplodia</taxon>
    </lineage>
</organism>
<reference evidence="3 4" key="1">
    <citation type="submission" date="2016-10" db="EMBL/GenBank/DDBJ databases">
        <title>Proteomics and genomics reveal pathogen-plant mechanisms compatible with a hemibiotrophic lifestyle of Diplodia corticola.</title>
        <authorList>
            <person name="Fernandes I."/>
            <person name="De Jonge R."/>
            <person name="Van De Peer Y."/>
            <person name="Devreese B."/>
            <person name="Alves A."/>
            <person name="Esteves A.C."/>
        </authorList>
    </citation>
    <scope>NUCLEOTIDE SEQUENCE [LARGE SCALE GENOMIC DNA]</scope>
    <source>
        <strain evidence="3 4">CBS 112549</strain>
    </source>
</reference>
<dbReference type="RefSeq" id="XP_020126524.1">
    <property type="nucleotide sequence ID" value="XM_020278104.1"/>
</dbReference>
<feature type="region of interest" description="Disordered" evidence="1">
    <location>
        <begin position="98"/>
        <end position="128"/>
    </location>
</feature>
<dbReference type="AlphaFoldDB" id="A0A1J9QP85"/>
<dbReference type="EMBL" id="MNUE01000063">
    <property type="protein sequence ID" value="OJD30264.1"/>
    <property type="molecule type" value="Genomic_DNA"/>
</dbReference>
<dbReference type="Proteomes" id="UP000183809">
    <property type="component" value="Unassembled WGS sequence"/>
</dbReference>
<evidence type="ECO:0000313" key="4">
    <source>
        <dbReference type="Proteomes" id="UP000183809"/>
    </source>
</evidence>
<accession>A0A1J9QP85</accession>
<comment type="caution">
    <text evidence="3">The sequence shown here is derived from an EMBL/GenBank/DDBJ whole genome shotgun (WGS) entry which is preliminary data.</text>
</comment>
<gene>
    <name evidence="3" type="ORF">BKCO1_630001</name>
</gene>
<protein>
    <submittedName>
        <fullName evidence="3">Heterokaryon incompatibility protein</fullName>
    </submittedName>
</protein>
<dbReference type="PANTHER" id="PTHR24148">
    <property type="entry name" value="ANKYRIN REPEAT DOMAIN-CONTAINING PROTEIN 39 HOMOLOG-RELATED"/>
    <property type="match status" value="1"/>
</dbReference>
<feature type="compositionally biased region" description="Basic and acidic residues" evidence="1">
    <location>
        <begin position="117"/>
        <end position="128"/>
    </location>
</feature>
<feature type="domain" description="Heterokaryon incompatibility" evidence="2">
    <location>
        <begin position="203"/>
        <end position="327"/>
    </location>
</feature>
<feature type="region of interest" description="Disordered" evidence="1">
    <location>
        <begin position="179"/>
        <end position="207"/>
    </location>
</feature>
<dbReference type="OrthoDB" id="4850726at2759"/>
<evidence type="ECO:0000313" key="3">
    <source>
        <dbReference type="EMBL" id="OJD30264.1"/>
    </source>
</evidence>
<feature type="domain" description="Heterokaryon incompatibility" evidence="2">
    <location>
        <begin position="133"/>
        <end position="172"/>
    </location>
</feature>
<dbReference type="Pfam" id="PF06985">
    <property type="entry name" value="HET"/>
    <property type="match status" value="2"/>
</dbReference>